<evidence type="ECO:0000256" key="2">
    <source>
        <dbReference type="ARBA" id="ARBA00022803"/>
    </source>
</evidence>
<evidence type="ECO:0000256" key="3">
    <source>
        <dbReference type="SAM" id="MobiDB-lite"/>
    </source>
</evidence>
<dbReference type="SUPFAM" id="SSF48452">
    <property type="entry name" value="TPR-like"/>
    <property type="match status" value="1"/>
</dbReference>
<dbReference type="Pfam" id="PF13432">
    <property type="entry name" value="TPR_16"/>
    <property type="match status" value="1"/>
</dbReference>
<dbReference type="InterPro" id="IPR019734">
    <property type="entry name" value="TPR_rpt"/>
</dbReference>
<evidence type="ECO:0000313" key="7">
    <source>
        <dbReference type="Proteomes" id="UP000669239"/>
    </source>
</evidence>
<dbReference type="EMBL" id="JAKNGE010000015">
    <property type="protein sequence ID" value="MCG4746402.1"/>
    <property type="molecule type" value="Genomic_DNA"/>
</dbReference>
<feature type="region of interest" description="Disordered" evidence="3">
    <location>
        <begin position="1"/>
        <end position="36"/>
    </location>
</feature>
<dbReference type="SMART" id="SM00028">
    <property type="entry name" value="TPR"/>
    <property type="match status" value="5"/>
</dbReference>
<dbReference type="AlphaFoldDB" id="A0AAW5BWY9"/>
<dbReference type="GeneID" id="97207705"/>
<dbReference type="Proteomes" id="UP001299608">
    <property type="component" value="Unassembled WGS sequence"/>
</dbReference>
<sequence>MANRGTRKGYSGQKPQGNGYYRGAGGRPVDNERRRKRRRKRIMKALIAWAVCILLVGLIAVGTVRVVSSVASSKKRQFRQDGIEKLVSGDYTGAIEAFDTALEKSGKKSDGFNSDVLGYRAEAEYKLRDYEAAVHTYGLLLEMKPDTAVYLYAQSMCYAHLGDTDNAIDRYHAGNAVQKEDKDEAGRQEALFAAGGACVDAGEYEKAMGLYQDAIREGVKHGQVYNQMGLCQMAEKDYQGALDSFNQGYETFVTGHSLGSGAEPAQAAAALNADARADMALLKELVYNRAVAYEYLSEYKKALGLFEDYVSVFGPNEDAEHEIAFLKTR</sequence>
<proteinExistence type="predicted"/>
<keyword evidence="7" id="KW-1185">Reference proteome</keyword>
<reference evidence="5" key="3">
    <citation type="submission" date="2022-01" db="EMBL/GenBank/DDBJ databases">
        <title>Collection of gut derived symbiotic bacterial strains cultured from healthy donors.</title>
        <authorList>
            <person name="Lin H."/>
            <person name="Kohout C."/>
            <person name="Waligurski E."/>
            <person name="Pamer E.G."/>
        </authorList>
    </citation>
    <scope>NUCLEOTIDE SEQUENCE</scope>
    <source>
        <strain evidence="5">DFI.6.55</strain>
    </source>
</reference>
<dbReference type="Gene3D" id="1.25.40.10">
    <property type="entry name" value="Tetratricopeptide repeat domain"/>
    <property type="match status" value="2"/>
</dbReference>
<name>A0AAW5BWY9_9FIRM</name>
<keyword evidence="4" id="KW-0812">Transmembrane</keyword>
<evidence type="ECO:0000313" key="8">
    <source>
        <dbReference type="Proteomes" id="UP001299608"/>
    </source>
</evidence>
<dbReference type="InterPro" id="IPR011990">
    <property type="entry name" value="TPR-like_helical_dom_sf"/>
</dbReference>
<evidence type="ECO:0000256" key="1">
    <source>
        <dbReference type="ARBA" id="ARBA00022737"/>
    </source>
</evidence>
<keyword evidence="4" id="KW-0472">Membrane</keyword>
<reference evidence="6 7" key="1">
    <citation type="journal article" date="2020" name="Cell Host Microbe">
        <title>Functional and Genomic Variation between Human-Derived Isolates of Lachnospiraceae Reveals Inter- and Intra-Species Diversity.</title>
        <authorList>
            <person name="Sorbara M.T."/>
            <person name="Littmann E.R."/>
            <person name="Fontana E."/>
            <person name="Moody T.U."/>
            <person name="Kohout C.E."/>
            <person name="Gjonbalaj M."/>
            <person name="Eaton V."/>
            <person name="Seok R."/>
            <person name="Leiner I.M."/>
            <person name="Pamer E.G."/>
        </authorList>
    </citation>
    <scope>NUCLEOTIDE SEQUENCE [LARGE SCALE GENOMIC DNA]</scope>
    <source>
        <strain evidence="6 7">MSK.1.17</strain>
    </source>
</reference>
<dbReference type="PANTHER" id="PTHR44858">
    <property type="entry name" value="TETRATRICOPEPTIDE REPEAT PROTEIN 6"/>
    <property type="match status" value="1"/>
</dbReference>
<feature type="transmembrane region" description="Helical" evidence="4">
    <location>
        <begin position="42"/>
        <end position="67"/>
    </location>
</feature>
<reference evidence="6" key="2">
    <citation type="submission" date="2020-02" db="EMBL/GenBank/DDBJ databases">
        <authorList>
            <person name="Littmann E."/>
            <person name="Sorbara M."/>
        </authorList>
    </citation>
    <scope>NUCLEOTIDE SEQUENCE</scope>
    <source>
        <strain evidence="6">MSK.1.17</strain>
    </source>
</reference>
<accession>A0AAW5BWY9</accession>
<dbReference type="EMBL" id="JAAITT010000037">
    <property type="protein sequence ID" value="NSJ51233.1"/>
    <property type="molecule type" value="Genomic_DNA"/>
</dbReference>
<comment type="caution">
    <text evidence="5">The sequence shown here is derived from an EMBL/GenBank/DDBJ whole genome shotgun (WGS) entry which is preliminary data.</text>
</comment>
<dbReference type="Proteomes" id="UP000669239">
    <property type="component" value="Unassembled WGS sequence"/>
</dbReference>
<evidence type="ECO:0000256" key="4">
    <source>
        <dbReference type="SAM" id="Phobius"/>
    </source>
</evidence>
<keyword evidence="1" id="KW-0677">Repeat</keyword>
<keyword evidence="2" id="KW-0802">TPR repeat</keyword>
<evidence type="ECO:0000313" key="5">
    <source>
        <dbReference type="EMBL" id="MCG4746402.1"/>
    </source>
</evidence>
<dbReference type="InterPro" id="IPR050498">
    <property type="entry name" value="Ycf3"/>
</dbReference>
<evidence type="ECO:0000313" key="6">
    <source>
        <dbReference type="EMBL" id="NSJ51233.1"/>
    </source>
</evidence>
<dbReference type="PANTHER" id="PTHR44858:SF1">
    <property type="entry name" value="UDP-N-ACETYLGLUCOSAMINE--PEPTIDE N-ACETYLGLUCOSAMINYLTRANSFERASE SPINDLY-RELATED"/>
    <property type="match status" value="1"/>
</dbReference>
<dbReference type="RefSeq" id="WP_165642770.1">
    <property type="nucleotide sequence ID" value="NZ_BAABZL010000001.1"/>
</dbReference>
<protein>
    <submittedName>
        <fullName evidence="5">Tetratricopeptide repeat protein</fullName>
    </submittedName>
</protein>
<gene>
    <name evidence="6" type="ORF">G5B36_21340</name>
    <name evidence="5" type="ORF">L0N08_13345</name>
</gene>
<keyword evidence="4" id="KW-1133">Transmembrane helix</keyword>
<organism evidence="5 8">
    <name type="scientific">Enterocloster aldenensis</name>
    <dbReference type="NCBI Taxonomy" id="358742"/>
    <lineage>
        <taxon>Bacteria</taxon>
        <taxon>Bacillati</taxon>
        <taxon>Bacillota</taxon>
        <taxon>Clostridia</taxon>
        <taxon>Lachnospirales</taxon>
        <taxon>Lachnospiraceae</taxon>
        <taxon>Enterocloster</taxon>
    </lineage>
</organism>